<evidence type="ECO:0000256" key="12">
    <source>
        <dbReference type="ARBA" id="ARBA00049564"/>
    </source>
</evidence>
<dbReference type="InterPro" id="IPR046884">
    <property type="entry name" value="MnmA-like_central"/>
</dbReference>
<evidence type="ECO:0000256" key="5">
    <source>
        <dbReference type="ARBA" id="ARBA00022555"/>
    </source>
</evidence>
<keyword evidence="8" id="KW-0547">Nucleotide-binding</keyword>
<dbReference type="InterPro" id="IPR004506">
    <property type="entry name" value="MnmA-like"/>
</dbReference>
<feature type="domain" description="tRNA-specific 2-thiouridylase MnmA-like C-terminal" evidence="13">
    <location>
        <begin position="385"/>
        <end position="416"/>
    </location>
</feature>
<dbReference type="CDD" id="cd01998">
    <property type="entry name" value="MnmA_TRMU-like"/>
    <property type="match status" value="1"/>
</dbReference>
<comment type="caution">
    <text evidence="15">The sequence shown here is derived from an EMBL/GenBank/DDBJ whole genome shotgun (WGS) entry which is preliminary data.</text>
</comment>
<evidence type="ECO:0000256" key="9">
    <source>
        <dbReference type="ARBA" id="ARBA00022840"/>
    </source>
</evidence>
<keyword evidence="7" id="KW-0819">tRNA processing</keyword>
<name>A0A4E0R727_FASHE</name>
<dbReference type="GO" id="GO:0005524">
    <property type="term" value="F:ATP binding"/>
    <property type="evidence" value="ECO:0007669"/>
    <property type="project" value="UniProtKB-KW"/>
</dbReference>
<evidence type="ECO:0000256" key="4">
    <source>
        <dbReference type="ARBA" id="ARBA00011953"/>
    </source>
</evidence>
<evidence type="ECO:0000259" key="14">
    <source>
        <dbReference type="Pfam" id="PF20259"/>
    </source>
</evidence>
<keyword evidence="9" id="KW-0067">ATP-binding</keyword>
<protein>
    <recommendedName>
        <fullName evidence="4">tRNA-5-taurinomethyluridine 2-sulfurtransferase</fullName>
        <ecNumber evidence="4">2.8.1.14</ecNumber>
    </recommendedName>
</protein>
<evidence type="ECO:0000256" key="7">
    <source>
        <dbReference type="ARBA" id="ARBA00022694"/>
    </source>
</evidence>
<evidence type="ECO:0000256" key="2">
    <source>
        <dbReference type="ARBA" id="ARBA00004173"/>
    </source>
</evidence>
<dbReference type="InterPro" id="IPR046885">
    <property type="entry name" value="MnmA-like_C"/>
</dbReference>
<dbReference type="GO" id="GO:0008168">
    <property type="term" value="F:methyltransferase activity"/>
    <property type="evidence" value="ECO:0007669"/>
    <property type="project" value="UniProtKB-KW"/>
</dbReference>
<evidence type="ECO:0000256" key="10">
    <source>
        <dbReference type="ARBA" id="ARBA00022884"/>
    </source>
</evidence>
<dbReference type="Pfam" id="PF20259">
    <property type="entry name" value="tRNA_Me_trans_M"/>
    <property type="match status" value="1"/>
</dbReference>
<comment type="catalytic activity">
    <reaction evidence="12">
        <text>5-taurinomethyluridine(34) in tRNA + S-sulfanyl-L-cysteinyl-[protein] + AH2 + ATP = 5-taurinomethyl-2-thiouridine(34) in tRNA + L-cysteinyl-[protein] + A + AMP + diphosphate + H(+)</text>
        <dbReference type="Rhea" id="RHEA:47040"/>
        <dbReference type="Rhea" id="RHEA-COMP:10131"/>
        <dbReference type="Rhea" id="RHEA-COMP:11726"/>
        <dbReference type="Rhea" id="RHEA-COMP:11732"/>
        <dbReference type="Rhea" id="RHEA-COMP:11733"/>
        <dbReference type="ChEBI" id="CHEBI:13193"/>
        <dbReference type="ChEBI" id="CHEBI:15378"/>
        <dbReference type="ChEBI" id="CHEBI:17499"/>
        <dbReference type="ChEBI" id="CHEBI:29950"/>
        <dbReference type="ChEBI" id="CHEBI:30616"/>
        <dbReference type="ChEBI" id="CHEBI:33019"/>
        <dbReference type="ChEBI" id="CHEBI:61963"/>
        <dbReference type="ChEBI" id="CHEBI:87171"/>
        <dbReference type="ChEBI" id="CHEBI:87172"/>
        <dbReference type="ChEBI" id="CHEBI:456215"/>
        <dbReference type="EC" id="2.8.1.14"/>
    </reaction>
</comment>
<dbReference type="EC" id="2.8.1.14" evidence="4"/>
<evidence type="ECO:0000256" key="8">
    <source>
        <dbReference type="ARBA" id="ARBA00022741"/>
    </source>
</evidence>
<dbReference type="InterPro" id="IPR023382">
    <property type="entry name" value="MnmA-like_central_sf"/>
</dbReference>
<dbReference type="NCBIfam" id="NF001138">
    <property type="entry name" value="PRK00143.1"/>
    <property type="match status" value="1"/>
</dbReference>
<dbReference type="SUPFAM" id="SSF52402">
    <property type="entry name" value="Adenine nucleotide alpha hydrolases-like"/>
    <property type="match status" value="1"/>
</dbReference>
<sequence length="443" mass="49840">MLKKVKTVACAMSGGVDSSVSAYLLKKKGYLVKGVFMTNWDPLDEGLSCSTNNDREDARRVCEHLKIPFFELNFVREYWQFVFEPLIQYYGLGATPNPDVLCNRFVKFNLLLKSCLRGPESSIGRHVADIEADAIATGHYCQNSLGNFLENPSNCEAKLLRSADPVKDQTFWLSTISHKSLRYCMFPVGNLRKPTVKQIAAEIGLQSIATRRESMGMCFIGKRRFSDFIDSYIEPKSGLFKELETGIVLDEHRGVHHFTLGQRAPITLATGPFYVSGLDPISQTVYVVHDKRHPSLFMRRCWTGPVVWINSFKPTLPTDCVQFQWQNKWRPVNCQISPFNTVQEAADAASTACTRTVIRPVKGDHLSAIMPEEVSEVDRNTGPCLVIDLAEPMRCVASGQWAALYMGNCCVGGAMICGSISLWHEGQNSPYTNWDYAKYELHY</sequence>
<dbReference type="Proteomes" id="UP000230066">
    <property type="component" value="Unassembled WGS sequence"/>
</dbReference>
<evidence type="ECO:0000256" key="11">
    <source>
        <dbReference type="ARBA" id="ARBA00023157"/>
    </source>
</evidence>
<dbReference type="Gene3D" id="2.30.30.280">
    <property type="entry name" value="Adenine nucleotide alpha hydrolases-like domains"/>
    <property type="match status" value="1"/>
</dbReference>
<dbReference type="InterPro" id="IPR014729">
    <property type="entry name" value="Rossmann-like_a/b/a_fold"/>
</dbReference>
<keyword evidence="6" id="KW-0808">Transferase</keyword>
<comment type="similarity">
    <text evidence="3">Belongs to the MnmA/TRMU family.</text>
</comment>
<organism evidence="15 16">
    <name type="scientific">Fasciola hepatica</name>
    <name type="common">Liver fluke</name>
    <dbReference type="NCBI Taxonomy" id="6192"/>
    <lineage>
        <taxon>Eukaryota</taxon>
        <taxon>Metazoa</taxon>
        <taxon>Spiralia</taxon>
        <taxon>Lophotrochozoa</taxon>
        <taxon>Platyhelminthes</taxon>
        <taxon>Trematoda</taxon>
        <taxon>Digenea</taxon>
        <taxon>Plagiorchiida</taxon>
        <taxon>Echinostomata</taxon>
        <taxon>Echinostomatoidea</taxon>
        <taxon>Fasciolidae</taxon>
        <taxon>Fasciola</taxon>
    </lineage>
</organism>
<dbReference type="Pfam" id="PF20258">
    <property type="entry name" value="tRNA_Me_trans_C"/>
    <property type="match status" value="1"/>
</dbReference>
<evidence type="ECO:0000256" key="1">
    <source>
        <dbReference type="ARBA" id="ARBA00003986"/>
    </source>
</evidence>
<dbReference type="FunFam" id="3.40.50.620:FF:000104">
    <property type="entry name" value="Mitochondrial tRNA-specific 2-thiouridylase 1"/>
    <property type="match status" value="1"/>
</dbReference>
<dbReference type="GO" id="GO:0032259">
    <property type="term" value="P:methylation"/>
    <property type="evidence" value="ECO:0007669"/>
    <property type="project" value="UniProtKB-KW"/>
</dbReference>
<evidence type="ECO:0000256" key="3">
    <source>
        <dbReference type="ARBA" id="ARBA00006191"/>
    </source>
</evidence>
<accession>A0A4E0R727</accession>
<keyword evidence="5" id="KW-0820">tRNA-binding</keyword>
<dbReference type="PANTHER" id="PTHR11933:SF5">
    <property type="entry name" value="MITOCHONDRIAL TRNA-SPECIFIC 2-THIOURIDYLASE 1"/>
    <property type="match status" value="1"/>
</dbReference>
<evidence type="ECO:0000256" key="6">
    <source>
        <dbReference type="ARBA" id="ARBA00022679"/>
    </source>
</evidence>
<dbReference type="GO" id="GO:0061708">
    <property type="term" value="F:tRNA-5-taurinomethyluridine 2-sulfurtransferase"/>
    <property type="evidence" value="ECO:0007669"/>
    <property type="project" value="UniProtKB-EC"/>
</dbReference>
<reference evidence="15" key="1">
    <citation type="submission" date="2019-03" db="EMBL/GenBank/DDBJ databases">
        <title>Improved annotation for the trematode Fasciola hepatica.</title>
        <authorList>
            <person name="Choi Y.-J."/>
            <person name="Martin J."/>
            <person name="Mitreva M."/>
        </authorList>
    </citation>
    <scope>NUCLEOTIDE SEQUENCE [LARGE SCALE GENOMIC DNA]</scope>
</reference>
<dbReference type="Gene3D" id="2.40.30.10">
    <property type="entry name" value="Translation factors"/>
    <property type="match status" value="1"/>
</dbReference>
<evidence type="ECO:0000313" key="15">
    <source>
        <dbReference type="EMBL" id="THD21411.1"/>
    </source>
</evidence>
<gene>
    <name evidence="15" type="ORF">D915_007858</name>
</gene>
<dbReference type="Gene3D" id="3.40.50.620">
    <property type="entry name" value="HUPs"/>
    <property type="match status" value="1"/>
</dbReference>
<keyword evidence="10" id="KW-0694">RNA-binding</keyword>
<comment type="subcellular location">
    <subcellularLocation>
        <location evidence="2">Mitochondrion</location>
    </subcellularLocation>
</comment>
<keyword evidence="15" id="KW-0489">Methyltransferase</keyword>
<dbReference type="EMBL" id="JXXN02003560">
    <property type="protein sequence ID" value="THD21411.1"/>
    <property type="molecule type" value="Genomic_DNA"/>
</dbReference>
<feature type="domain" description="tRNA-specific 2-thiouridylase MnmA-like central" evidence="14">
    <location>
        <begin position="227"/>
        <end position="288"/>
    </location>
</feature>
<keyword evidence="11" id="KW-1015">Disulfide bond</keyword>
<keyword evidence="16" id="KW-1185">Reference proteome</keyword>
<dbReference type="GO" id="GO:0000049">
    <property type="term" value="F:tRNA binding"/>
    <property type="evidence" value="ECO:0007669"/>
    <property type="project" value="UniProtKB-KW"/>
</dbReference>
<dbReference type="AlphaFoldDB" id="A0A4E0R727"/>
<dbReference type="Pfam" id="PF03054">
    <property type="entry name" value="tRNA_Me_trans"/>
    <property type="match status" value="1"/>
</dbReference>
<dbReference type="PANTHER" id="PTHR11933">
    <property type="entry name" value="TRNA 5-METHYLAMINOMETHYL-2-THIOURIDYLATE -METHYLTRANSFERASE"/>
    <property type="match status" value="1"/>
</dbReference>
<proteinExistence type="inferred from homology"/>
<dbReference type="GO" id="GO:0005739">
    <property type="term" value="C:mitochondrion"/>
    <property type="evidence" value="ECO:0007669"/>
    <property type="project" value="UniProtKB-SubCell"/>
</dbReference>
<dbReference type="NCBIfam" id="TIGR00420">
    <property type="entry name" value="trmU"/>
    <property type="match status" value="1"/>
</dbReference>
<evidence type="ECO:0000259" key="13">
    <source>
        <dbReference type="Pfam" id="PF20258"/>
    </source>
</evidence>
<evidence type="ECO:0000313" key="16">
    <source>
        <dbReference type="Proteomes" id="UP000230066"/>
    </source>
</evidence>
<comment type="function">
    <text evidence="1">Catalyzes the 2-thiolation of uridine at the wobble position (U34) of mitochondrial tRNA(Lys), tRNA(Glu) and tRNA(Gln). Required for the formation of 5-taurinomethyl-2-thiouridine (tm5s2U) of mitochondrial tRNA(Lys), tRNA(Glu), and tRNA(Gln) at the wobble position. ATP is required to activate the C2 atom of the wobble base.</text>
</comment>
<dbReference type="GO" id="GO:0002143">
    <property type="term" value="P:tRNA wobble position uridine thiolation"/>
    <property type="evidence" value="ECO:0007669"/>
    <property type="project" value="TreeGrafter"/>
</dbReference>